<gene>
    <name evidence="1" type="ORF">ACFPCZ_20590</name>
</gene>
<evidence type="ECO:0000313" key="2">
    <source>
        <dbReference type="Proteomes" id="UP001595858"/>
    </source>
</evidence>
<keyword evidence="2" id="KW-1185">Reference proteome</keyword>
<evidence type="ECO:0000313" key="1">
    <source>
        <dbReference type="EMBL" id="MFC4869039.1"/>
    </source>
</evidence>
<name>A0ABV9SRT1_9ACTN</name>
<evidence type="ECO:0008006" key="3">
    <source>
        <dbReference type="Google" id="ProtNLM"/>
    </source>
</evidence>
<accession>A0ABV9SRT1</accession>
<dbReference type="EMBL" id="JBHSIY010000024">
    <property type="protein sequence ID" value="MFC4869039.1"/>
    <property type="molecule type" value="Genomic_DNA"/>
</dbReference>
<protein>
    <recommendedName>
        <fullName evidence="3">Transposase</fullName>
    </recommendedName>
</protein>
<dbReference type="Proteomes" id="UP001595858">
    <property type="component" value="Unassembled WGS sequence"/>
</dbReference>
<proteinExistence type="predicted"/>
<organism evidence="1 2">
    <name type="scientific">Streptomonospora arabica</name>
    <dbReference type="NCBI Taxonomy" id="412417"/>
    <lineage>
        <taxon>Bacteria</taxon>
        <taxon>Bacillati</taxon>
        <taxon>Actinomycetota</taxon>
        <taxon>Actinomycetes</taxon>
        <taxon>Streptosporangiales</taxon>
        <taxon>Nocardiopsidaceae</taxon>
        <taxon>Streptomonospora</taxon>
    </lineage>
</organism>
<reference evidence="2" key="1">
    <citation type="journal article" date="2019" name="Int. J. Syst. Evol. Microbiol.">
        <title>The Global Catalogue of Microorganisms (GCM) 10K type strain sequencing project: providing services to taxonomists for standard genome sequencing and annotation.</title>
        <authorList>
            <consortium name="The Broad Institute Genomics Platform"/>
            <consortium name="The Broad Institute Genome Sequencing Center for Infectious Disease"/>
            <person name="Wu L."/>
            <person name="Ma J."/>
        </authorList>
    </citation>
    <scope>NUCLEOTIDE SEQUENCE [LARGE SCALE GENOMIC DNA]</scope>
    <source>
        <strain evidence="2">CGMCC 4.7304</strain>
    </source>
</reference>
<sequence>MKILKRMGTILVPAAAKAEPQRTKYRRRFGAVRTRRAHALDA</sequence>
<comment type="caution">
    <text evidence="1">The sequence shown here is derived from an EMBL/GenBank/DDBJ whole genome shotgun (WGS) entry which is preliminary data.</text>
</comment>